<name>A0ACC0U8W3_9AGAM</name>
<comment type="caution">
    <text evidence="1">The sequence shown here is derived from an EMBL/GenBank/DDBJ whole genome shotgun (WGS) entry which is preliminary data.</text>
</comment>
<accession>A0ACC0U8W3</accession>
<evidence type="ECO:0000313" key="1">
    <source>
        <dbReference type="EMBL" id="KAI9508145.1"/>
    </source>
</evidence>
<proteinExistence type="predicted"/>
<dbReference type="Proteomes" id="UP001207468">
    <property type="component" value="Unassembled WGS sequence"/>
</dbReference>
<dbReference type="EMBL" id="JAGFNK010000100">
    <property type="protein sequence ID" value="KAI9508145.1"/>
    <property type="molecule type" value="Genomic_DNA"/>
</dbReference>
<organism evidence="1 2">
    <name type="scientific">Russula earlei</name>
    <dbReference type="NCBI Taxonomy" id="71964"/>
    <lineage>
        <taxon>Eukaryota</taxon>
        <taxon>Fungi</taxon>
        <taxon>Dikarya</taxon>
        <taxon>Basidiomycota</taxon>
        <taxon>Agaricomycotina</taxon>
        <taxon>Agaricomycetes</taxon>
        <taxon>Russulales</taxon>
        <taxon>Russulaceae</taxon>
        <taxon>Russula</taxon>
    </lineage>
</organism>
<gene>
    <name evidence="1" type="ORF">F5148DRAFT_1275904</name>
</gene>
<reference evidence="1" key="1">
    <citation type="submission" date="2021-03" db="EMBL/GenBank/DDBJ databases">
        <title>Evolutionary priming and transition to the ectomycorrhizal habit in an iconic lineage of mushroom-forming fungi: is preadaptation a requirement?</title>
        <authorList>
            <consortium name="DOE Joint Genome Institute"/>
            <person name="Looney B.P."/>
            <person name="Miyauchi S."/>
            <person name="Morin E."/>
            <person name="Drula E."/>
            <person name="Courty P.E."/>
            <person name="Chicoki N."/>
            <person name="Fauchery L."/>
            <person name="Kohler A."/>
            <person name="Kuo A."/>
            <person name="LaButti K."/>
            <person name="Pangilinan J."/>
            <person name="Lipzen A."/>
            <person name="Riley R."/>
            <person name="Andreopoulos W."/>
            <person name="He G."/>
            <person name="Johnson J."/>
            <person name="Barry K.W."/>
            <person name="Grigoriev I.V."/>
            <person name="Nagy L."/>
            <person name="Hibbett D."/>
            <person name="Henrissat B."/>
            <person name="Matheny P.B."/>
            <person name="Labbe J."/>
            <person name="Martin A.F."/>
        </authorList>
    </citation>
    <scope>NUCLEOTIDE SEQUENCE</scope>
    <source>
        <strain evidence="1">BPL698</strain>
    </source>
</reference>
<evidence type="ECO:0000313" key="2">
    <source>
        <dbReference type="Proteomes" id="UP001207468"/>
    </source>
</evidence>
<keyword evidence="2" id="KW-1185">Reference proteome</keyword>
<sequence length="253" mass="27946">MSRILFVLTSASKYLLGEPAHYDRDGSFLAYPYYVLSPHLAIDFASPAGPNPPLDPANVEVDEIATYVTIRRLRSYFSKNDDESQRFLNDPIPKSLLENTKALGPFRVERYVAIFYVGGHGPVLDLVTNETNIQLANEFYRSGKLVSAVCHGTAALVGVTGTDGKSIFNGKQIGKVKNIPFLLEDSVKSLGTYEKATKPFWPKVVHSGNLITGQNPPSSRPIAEEISKTLQDQLLGCNTHKKSEKLDLLITYE</sequence>
<protein>
    <submittedName>
        <fullName evidence="1">Class I glutamine amidotransferase-like protein</fullName>
    </submittedName>
</protein>